<feature type="transmembrane region" description="Helical" evidence="12">
    <location>
        <begin position="369"/>
        <end position="387"/>
    </location>
</feature>
<comment type="similarity">
    <text evidence="2 10">Belongs to the G-protein coupled receptor 1 family.</text>
</comment>
<feature type="transmembrane region" description="Helical" evidence="12">
    <location>
        <begin position="273"/>
        <end position="298"/>
    </location>
</feature>
<protein>
    <submittedName>
        <fullName evidence="15">Tachykinin-like peptides receptor 86C isoform X1</fullName>
    </submittedName>
</protein>
<feature type="compositionally biased region" description="Polar residues" evidence="11">
    <location>
        <begin position="476"/>
        <end position="501"/>
    </location>
</feature>
<accession>A0AB40AAA2</accession>
<dbReference type="Gene3D" id="1.20.1070.10">
    <property type="entry name" value="Rhodopsin 7-helix transmembrane proteins"/>
    <property type="match status" value="1"/>
</dbReference>
<comment type="subcellular location">
    <subcellularLocation>
        <location evidence="1">Cell membrane</location>
        <topology evidence="1">Multi-pass membrane protein</topology>
    </subcellularLocation>
</comment>
<proteinExistence type="inferred from homology"/>
<feature type="region of interest" description="Disordered" evidence="11">
    <location>
        <begin position="415"/>
        <end position="440"/>
    </location>
</feature>
<dbReference type="InterPro" id="IPR017452">
    <property type="entry name" value="GPCR_Rhodpsn_7TM"/>
</dbReference>
<dbReference type="GO" id="GO:0005886">
    <property type="term" value="C:plasma membrane"/>
    <property type="evidence" value="ECO:0007669"/>
    <property type="project" value="UniProtKB-SubCell"/>
</dbReference>
<feature type="transmembrane region" description="Helical" evidence="12">
    <location>
        <begin position="106"/>
        <end position="129"/>
    </location>
</feature>
<dbReference type="SMART" id="SM01381">
    <property type="entry name" value="7TM_GPCR_Srsx"/>
    <property type="match status" value="1"/>
</dbReference>
<evidence type="ECO:0000256" key="9">
    <source>
        <dbReference type="ARBA" id="ARBA00023224"/>
    </source>
</evidence>
<feature type="transmembrane region" description="Helical" evidence="12">
    <location>
        <begin position="221"/>
        <end position="243"/>
    </location>
</feature>
<dbReference type="GeneID" id="108010931"/>
<name>A0AB40AAA2_DROSZ</name>
<keyword evidence="9 10" id="KW-0807">Transducer</keyword>
<dbReference type="Proteomes" id="UP001652628">
    <property type="component" value="Chromosome 3"/>
</dbReference>
<sequence>MWHKCGGIITQRSLIPIKGSRMSEIVDTELLVNCTILAVRRFELNSIVNTTLLGSLNRTEVVSLLSSIIDNRDNLESINEAKDFLTECLFPSPTRPYELPWEQKTIWAIIFGLMMFVAIAGNGIVLWIVTGHRSMRTVTNYFLLNLSIADLLMSSLNCVFNFIFMLNSDWPFGSIYCTINNFVANVTVSTSVFTLVAISFDRYIAIVHPLKRRTSRRKVRIILVLIWALSCVLSAPCLLYSSIMTKHYYNGKSRTVCFMMWPDGRYPTSMADYAYNLIILVLTYGVPMIVMLICYSLMGRVLWGSRSIGENTDRQMESMKSKRKVVRMFIAIVSIFAICWLPYHLFFIYAYHNNQVASTKYVQHMYLGFYWLAMSNAMVNPLIYYWMNKRFRMYFQRIICCCCVSLTRHRFDSPKRRLTNKNSSHRHTRGGYTVAHSLPNSSPPTTQTIVAAQATNPQTQTHLPHHHSPLPPQPSAAETKSQWKRSTMETQIQQAPVSNSGRDQRMRDGYATQPVQTGVGGAGGPNRAAVECIMERPLDGNSSPLCLSINNSLGERQRMKIKYISCDEDNNPVELSPNQL</sequence>
<gene>
    <name evidence="15" type="primary">TkR86C</name>
</gene>
<feature type="transmembrane region" description="Helical" evidence="12">
    <location>
        <begin position="141"/>
        <end position="166"/>
    </location>
</feature>
<evidence type="ECO:0000259" key="13">
    <source>
        <dbReference type="PROSITE" id="PS50262"/>
    </source>
</evidence>
<keyword evidence="14" id="KW-1185">Reference proteome</keyword>
<evidence type="ECO:0000256" key="2">
    <source>
        <dbReference type="ARBA" id="ARBA00010663"/>
    </source>
</evidence>
<keyword evidence="5 12" id="KW-1133">Transmembrane helix</keyword>
<keyword evidence="8 10" id="KW-0675">Receptor</keyword>
<dbReference type="GO" id="GO:0004995">
    <property type="term" value="F:tachykinin receptor activity"/>
    <property type="evidence" value="ECO:0007669"/>
    <property type="project" value="InterPro"/>
</dbReference>
<dbReference type="CDD" id="cd15390">
    <property type="entry name" value="7tmA_TACR"/>
    <property type="match status" value="1"/>
</dbReference>
<evidence type="ECO:0000256" key="7">
    <source>
        <dbReference type="ARBA" id="ARBA00023136"/>
    </source>
</evidence>
<dbReference type="InterPro" id="IPR000276">
    <property type="entry name" value="GPCR_Rhodpsn"/>
</dbReference>
<keyword evidence="6 10" id="KW-0297">G-protein coupled receptor</keyword>
<evidence type="ECO:0000256" key="8">
    <source>
        <dbReference type="ARBA" id="ARBA00023170"/>
    </source>
</evidence>
<keyword evidence="7 12" id="KW-0472">Membrane</keyword>
<dbReference type="PRINTS" id="PR00244">
    <property type="entry name" value="NEUROKININR"/>
</dbReference>
<evidence type="ECO:0000313" key="14">
    <source>
        <dbReference type="Proteomes" id="UP001652628"/>
    </source>
</evidence>
<dbReference type="SUPFAM" id="SSF81321">
    <property type="entry name" value="Family A G protein-coupled receptor-like"/>
    <property type="match status" value="1"/>
</dbReference>
<feature type="transmembrane region" description="Helical" evidence="12">
    <location>
        <begin position="178"/>
        <end position="200"/>
    </location>
</feature>
<dbReference type="PANTHER" id="PTHR46925">
    <property type="entry name" value="G-PROTEIN COUPLED RECEPTOR TKR-1-RELATED"/>
    <property type="match status" value="1"/>
</dbReference>
<feature type="domain" description="G-protein coupled receptors family 1 profile" evidence="13">
    <location>
        <begin position="121"/>
        <end position="384"/>
    </location>
</feature>
<organism evidence="14 15">
    <name type="scientific">Drosophila suzukii</name>
    <name type="common">Spotted-wing drosophila fruit fly</name>
    <dbReference type="NCBI Taxonomy" id="28584"/>
    <lineage>
        <taxon>Eukaryota</taxon>
        <taxon>Metazoa</taxon>
        <taxon>Ecdysozoa</taxon>
        <taxon>Arthropoda</taxon>
        <taxon>Hexapoda</taxon>
        <taxon>Insecta</taxon>
        <taxon>Pterygota</taxon>
        <taxon>Neoptera</taxon>
        <taxon>Endopterygota</taxon>
        <taxon>Diptera</taxon>
        <taxon>Brachycera</taxon>
        <taxon>Muscomorpha</taxon>
        <taxon>Ephydroidea</taxon>
        <taxon>Drosophilidae</taxon>
        <taxon>Drosophila</taxon>
        <taxon>Sophophora</taxon>
    </lineage>
</organism>
<evidence type="ECO:0000256" key="3">
    <source>
        <dbReference type="ARBA" id="ARBA00022475"/>
    </source>
</evidence>
<evidence type="ECO:0000313" key="15">
    <source>
        <dbReference type="RefSeq" id="XP_036674592.2"/>
    </source>
</evidence>
<feature type="transmembrane region" description="Helical" evidence="12">
    <location>
        <begin position="325"/>
        <end position="349"/>
    </location>
</feature>
<reference evidence="15" key="1">
    <citation type="submission" date="2025-08" db="UniProtKB">
        <authorList>
            <consortium name="RefSeq"/>
        </authorList>
    </citation>
    <scope>IDENTIFICATION</scope>
</reference>
<dbReference type="PRINTS" id="PR00237">
    <property type="entry name" value="GPCRRHODOPSN"/>
</dbReference>
<evidence type="ECO:0000256" key="10">
    <source>
        <dbReference type="RuleBase" id="RU000688"/>
    </source>
</evidence>
<dbReference type="AlphaFoldDB" id="A0AB40AAA2"/>
<feature type="region of interest" description="Disordered" evidence="11">
    <location>
        <begin position="458"/>
        <end position="505"/>
    </location>
</feature>
<evidence type="ECO:0000256" key="1">
    <source>
        <dbReference type="ARBA" id="ARBA00004651"/>
    </source>
</evidence>
<evidence type="ECO:0000256" key="6">
    <source>
        <dbReference type="ARBA" id="ARBA00023040"/>
    </source>
</evidence>
<dbReference type="PROSITE" id="PS50262">
    <property type="entry name" value="G_PROTEIN_RECEP_F1_2"/>
    <property type="match status" value="1"/>
</dbReference>
<dbReference type="Pfam" id="PF00001">
    <property type="entry name" value="7tm_1"/>
    <property type="match status" value="1"/>
</dbReference>
<evidence type="ECO:0000256" key="4">
    <source>
        <dbReference type="ARBA" id="ARBA00022692"/>
    </source>
</evidence>
<dbReference type="PANTHER" id="PTHR46925:SF2">
    <property type="entry name" value="G-PROTEIN COUPLED RECEPTOR TKR-1-RELATED"/>
    <property type="match status" value="1"/>
</dbReference>
<dbReference type="RefSeq" id="XP_036674592.2">
    <property type="nucleotide sequence ID" value="XM_036818697.3"/>
</dbReference>
<keyword evidence="4 10" id="KW-0812">Transmembrane</keyword>
<keyword evidence="3" id="KW-1003">Cell membrane</keyword>
<dbReference type="InterPro" id="IPR001681">
    <property type="entry name" value="Neurokn_rcpt"/>
</dbReference>
<evidence type="ECO:0000256" key="12">
    <source>
        <dbReference type="SAM" id="Phobius"/>
    </source>
</evidence>
<feature type="compositionally biased region" description="Basic residues" evidence="11">
    <location>
        <begin position="416"/>
        <end position="429"/>
    </location>
</feature>
<evidence type="ECO:0000256" key="11">
    <source>
        <dbReference type="SAM" id="MobiDB-lite"/>
    </source>
</evidence>
<evidence type="ECO:0000256" key="5">
    <source>
        <dbReference type="ARBA" id="ARBA00022989"/>
    </source>
</evidence>
<dbReference type="PROSITE" id="PS00237">
    <property type="entry name" value="G_PROTEIN_RECEP_F1_1"/>
    <property type="match status" value="1"/>
</dbReference>